<sequence>MLKFAVMTTSSSLFNLICQCFHDEAIECCRFLDDVALSRAIYREDYHAILVDAATGIDATRAVFARRACYGDRRAPLIVIGAFADRDSIARAFEIGADDVVLSPIDRGELEARTYQALRRFQSPTPVQSDDWAELGPYRLDRRTGTVLVDDQEIRLTVREFAIAWLLFSRAGEYVSRRQIAGAIWSSTEDIVGRTLEQHIYKLRKKLALNGASGVQLRTMYAHGYRVELCDGRAEGEVIAADLTRTAQATQPTQPTQSTRATRTADAIVAITQAVDSAREEIASDCATQTARPVRADIHAKDSETARNAQPWGQYAAMWHSGTTHVVHRLAGFTAAGAEASDGEASVALTSFSIPAALLGGNARRR</sequence>
<dbReference type="InterPro" id="IPR011006">
    <property type="entry name" value="CheY-like_superfamily"/>
</dbReference>
<evidence type="ECO:0000259" key="11">
    <source>
        <dbReference type="PROSITE" id="PS51755"/>
    </source>
</evidence>
<name>A0ABW9D8M7_9BURK</name>
<dbReference type="InterPro" id="IPR001789">
    <property type="entry name" value="Sig_transdc_resp-reg_receiver"/>
</dbReference>
<keyword evidence="6 9" id="KW-0238">DNA-binding</keyword>
<gene>
    <name evidence="12" type="ORF">PQQ68_16170</name>
</gene>
<keyword evidence="5" id="KW-0805">Transcription regulation</keyword>
<feature type="DNA-binding region" description="OmpR/PhoB-type" evidence="9">
    <location>
        <begin position="130"/>
        <end position="229"/>
    </location>
</feature>
<feature type="modified residue" description="4-aspartylphosphate" evidence="8">
    <location>
        <position position="52"/>
    </location>
</feature>
<dbReference type="EMBL" id="JAQQBZ010000010">
    <property type="protein sequence ID" value="MFM0594558.1"/>
    <property type="molecule type" value="Genomic_DNA"/>
</dbReference>
<dbReference type="InterPro" id="IPR039420">
    <property type="entry name" value="WalR-like"/>
</dbReference>
<keyword evidence="3 8" id="KW-0597">Phosphoprotein</keyword>
<accession>A0ABW9D8M7</accession>
<dbReference type="InterPro" id="IPR016032">
    <property type="entry name" value="Sig_transdc_resp-reg_C-effctor"/>
</dbReference>
<evidence type="ECO:0000259" key="10">
    <source>
        <dbReference type="PROSITE" id="PS50110"/>
    </source>
</evidence>
<dbReference type="PANTHER" id="PTHR48111">
    <property type="entry name" value="REGULATOR OF RPOS"/>
    <property type="match status" value="1"/>
</dbReference>
<comment type="subcellular location">
    <subcellularLocation>
        <location evidence="1">Cytoplasm</location>
    </subcellularLocation>
</comment>
<dbReference type="SUPFAM" id="SSF46894">
    <property type="entry name" value="C-terminal effector domain of the bipartite response regulators"/>
    <property type="match status" value="1"/>
</dbReference>
<proteinExistence type="predicted"/>
<feature type="domain" description="OmpR/PhoB-type" evidence="11">
    <location>
        <begin position="130"/>
        <end position="229"/>
    </location>
</feature>
<dbReference type="PROSITE" id="PS50110">
    <property type="entry name" value="RESPONSE_REGULATORY"/>
    <property type="match status" value="1"/>
</dbReference>
<reference evidence="12 13" key="1">
    <citation type="journal article" date="2024" name="Chem. Sci.">
        <title>Discovery of megapolipeptins by genome mining of a Burkholderiales bacteria collection.</title>
        <authorList>
            <person name="Paulo B.S."/>
            <person name="Recchia M.J.J."/>
            <person name="Lee S."/>
            <person name="Fergusson C.H."/>
            <person name="Romanowski S.B."/>
            <person name="Hernandez A."/>
            <person name="Krull N."/>
            <person name="Liu D.Y."/>
            <person name="Cavanagh H."/>
            <person name="Bos A."/>
            <person name="Gray C.A."/>
            <person name="Murphy B.T."/>
            <person name="Linington R.G."/>
            <person name="Eustaquio A.S."/>
        </authorList>
    </citation>
    <scope>NUCLEOTIDE SEQUENCE [LARGE SCALE GENOMIC DNA]</scope>
    <source>
        <strain evidence="12 13">RL17-335-BIF-A</strain>
    </source>
</reference>
<evidence type="ECO:0000256" key="2">
    <source>
        <dbReference type="ARBA" id="ARBA00022490"/>
    </source>
</evidence>
<dbReference type="PROSITE" id="PS51755">
    <property type="entry name" value="OMPR_PHOB"/>
    <property type="match status" value="1"/>
</dbReference>
<protein>
    <submittedName>
        <fullName evidence="12">Response regulator transcription factor</fullName>
    </submittedName>
</protein>
<evidence type="ECO:0000256" key="6">
    <source>
        <dbReference type="ARBA" id="ARBA00023125"/>
    </source>
</evidence>
<evidence type="ECO:0000313" key="13">
    <source>
        <dbReference type="Proteomes" id="UP001629367"/>
    </source>
</evidence>
<keyword evidence="4" id="KW-0902">Two-component regulatory system</keyword>
<dbReference type="SUPFAM" id="SSF52172">
    <property type="entry name" value="CheY-like"/>
    <property type="match status" value="1"/>
</dbReference>
<keyword evidence="7" id="KW-0804">Transcription</keyword>
<evidence type="ECO:0000256" key="4">
    <source>
        <dbReference type="ARBA" id="ARBA00023012"/>
    </source>
</evidence>
<organism evidence="12 13">
    <name type="scientific">Paraburkholderia dilworthii</name>
    <dbReference type="NCBI Taxonomy" id="948106"/>
    <lineage>
        <taxon>Bacteria</taxon>
        <taxon>Pseudomonadati</taxon>
        <taxon>Pseudomonadota</taxon>
        <taxon>Betaproteobacteria</taxon>
        <taxon>Burkholderiales</taxon>
        <taxon>Burkholderiaceae</taxon>
        <taxon>Paraburkholderia</taxon>
    </lineage>
</organism>
<evidence type="ECO:0000256" key="8">
    <source>
        <dbReference type="PROSITE-ProRule" id="PRU00169"/>
    </source>
</evidence>
<comment type="caution">
    <text evidence="12">The sequence shown here is derived from an EMBL/GenBank/DDBJ whole genome shotgun (WGS) entry which is preliminary data.</text>
</comment>
<dbReference type="PANTHER" id="PTHR48111:SF35">
    <property type="entry name" value="TRANSCRIPTIONAL REGULATORY PROTEIN QSEB"/>
    <property type="match status" value="1"/>
</dbReference>
<evidence type="ECO:0000256" key="9">
    <source>
        <dbReference type="PROSITE-ProRule" id="PRU01091"/>
    </source>
</evidence>
<dbReference type="InterPro" id="IPR001867">
    <property type="entry name" value="OmpR/PhoB-type_DNA-bd"/>
</dbReference>
<dbReference type="Gene3D" id="1.10.10.10">
    <property type="entry name" value="Winged helix-like DNA-binding domain superfamily/Winged helix DNA-binding domain"/>
    <property type="match status" value="1"/>
</dbReference>
<keyword evidence="2" id="KW-0963">Cytoplasm</keyword>
<dbReference type="Pfam" id="PF00486">
    <property type="entry name" value="Trans_reg_C"/>
    <property type="match status" value="1"/>
</dbReference>
<keyword evidence="13" id="KW-1185">Reference proteome</keyword>
<evidence type="ECO:0000256" key="7">
    <source>
        <dbReference type="ARBA" id="ARBA00023163"/>
    </source>
</evidence>
<dbReference type="RefSeq" id="WP_408213449.1">
    <property type="nucleotide sequence ID" value="NZ_JAQQBZ010000010.1"/>
</dbReference>
<dbReference type="InterPro" id="IPR036388">
    <property type="entry name" value="WH-like_DNA-bd_sf"/>
</dbReference>
<evidence type="ECO:0000256" key="1">
    <source>
        <dbReference type="ARBA" id="ARBA00004496"/>
    </source>
</evidence>
<dbReference type="Proteomes" id="UP001629367">
    <property type="component" value="Unassembled WGS sequence"/>
</dbReference>
<evidence type="ECO:0000313" key="12">
    <source>
        <dbReference type="EMBL" id="MFM0594558.1"/>
    </source>
</evidence>
<feature type="domain" description="Response regulatory" evidence="10">
    <location>
        <begin position="3"/>
        <end position="118"/>
    </location>
</feature>
<evidence type="ECO:0000256" key="5">
    <source>
        <dbReference type="ARBA" id="ARBA00023015"/>
    </source>
</evidence>
<dbReference type="Gene3D" id="3.40.50.2300">
    <property type="match status" value="1"/>
</dbReference>
<evidence type="ECO:0000256" key="3">
    <source>
        <dbReference type="ARBA" id="ARBA00022553"/>
    </source>
</evidence>
<dbReference type="SMART" id="SM00862">
    <property type="entry name" value="Trans_reg_C"/>
    <property type="match status" value="1"/>
</dbReference>
<dbReference type="CDD" id="cd00383">
    <property type="entry name" value="trans_reg_C"/>
    <property type="match status" value="1"/>
</dbReference>